<organism evidence="2 3">
    <name type="scientific">Vineibacter terrae</name>
    <dbReference type="NCBI Taxonomy" id="2586908"/>
    <lineage>
        <taxon>Bacteria</taxon>
        <taxon>Pseudomonadati</taxon>
        <taxon>Pseudomonadota</taxon>
        <taxon>Alphaproteobacteria</taxon>
        <taxon>Hyphomicrobiales</taxon>
        <taxon>Vineibacter</taxon>
    </lineage>
</organism>
<dbReference type="OrthoDB" id="9805123at2"/>
<dbReference type="Pfam" id="PF12146">
    <property type="entry name" value="Hydrolase_4"/>
    <property type="match status" value="1"/>
</dbReference>
<dbReference type="Gene3D" id="3.40.50.1820">
    <property type="entry name" value="alpha/beta hydrolase"/>
    <property type="match status" value="1"/>
</dbReference>
<dbReference type="Proteomes" id="UP000321638">
    <property type="component" value="Unassembled WGS sequence"/>
</dbReference>
<gene>
    <name evidence="2" type="ORF">FHP25_08260</name>
</gene>
<dbReference type="AlphaFoldDB" id="A0A5C8PRL8"/>
<evidence type="ECO:0000259" key="1">
    <source>
        <dbReference type="Pfam" id="PF12146"/>
    </source>
</evidence>
<protein>
    <submittedName>
        <fullName evidence="2">Alpha/beta hydrolase</fullName>
    </submittedName>
</protein>
<feature type="domain" description="Serine aminopeptidase S33" evidence="1">
    <location>
        <begin position="28"/>
        <end position="268"/>
    </location>
</feature>
<dbReference type="InterPro" id="IPR051411">
    <property type="entry name" value="Polyketide_trans_af380"/>
</dbReference>
<dbReference type="Gene3D" id="1.10.10.800">
    <property type="match status" value="1"/>
</dbReference>
<reference evidence="2 3" key="1">
    <citation type="submission" date="2019-06" db="EMBL/GenBank/DDBJ databases">
        <title>New taxonomy in bacterial strain CC-CFT640, isolated from vineyard.</title>
        <authorList>
            <person name="Lin S.-Y."/>
            <person name="Tsai C.-F."/>
            <person name="Young C.-C."/>
        </authorList>
    </citation>
    <scope>NUCLEOTIDE SEQUENCE [LARGE SCALE GENOMIC DNA]</scope>
    <source>
        <strain evidence="2 3">CC-CFT640</strain>
    </source>
</reference>
<dbReference type="RefSeq" id="WP_147846452.1">
    <property type="nucleotide sequence ID" value="NZ_VDUZ01000007.1"/>
</dbReference>
<dbReference type="InterPro" id="IPR022742">
    <property type="entry name" value="Hydrolase_4"/>
</dbReference>
<dbReference type="InterPro" id="IPR029058">
    <property type="entry name" value="AB_hydrolase_fold"/>
</dbReference>
<dbReference type="EMBL" id="VDUZ01000007">
    <property type="protein sequence ID" value="TXL78183.1"/>
    <property type="molecule type" value="Genomic_DNA"/>
</dbReference>
<sequence length="294" mass="32616">MRQPVSFYSEGVKLDGDLFLPDDLKPGEKRAGIVLCHGYTGVKDLYLPDNAASLNQSGYVVLTFDYKGWGKSDGARSRLAPFSRVADVQAAITFLGLQPQCDKHRIGIYGTSYGCATVVFTAAIDERVKCTVGVVGMGHGGRWMRSVRRPDEWFDLLARAETDRERRVLTGESKLVAREEVLLPDRQSAELAARARAANPNAVGTIPLEYIDETLSFHPEWVVDKIAPRPLLLIAAGDDRLVPPEDCRSLFDKAGEPKKLVVLPGVGHYEVYAKPAFDDVMRETNAWFRRHMPA</sequence>
<comment type="caution">
    <text evidence="2">The sequence shown here is derived from an EMBL/GenBank/DDBJ whole genome shotgun (WGS) entry which is preliminary data.</text>
</comment>
<proteinExistence type="predicted"/>
<accession>A0A5C8PRL8</accession>
<dbReference type="PANTHER" id="PTHR47751">
    <property type="entry name" value="SUPERFAMILY HYDROLASE, PUTATIVE (AFU_ORTHOLOGUE AFUA_2G16580)-RELATED"/>
    <property type="match status" value="1"/>
</dbReference>
<evidence type="ECO:0000313" key="2">
    <source>
        <dbReference type="EMBL" id="TXL78183.1"/>
    </source>
</evidence>
<dbReference type="SUPFAM" id="SSF53474">
    <property type="entry name" value="alpha/beta-Hydrolases"/>
    <property type="match status" value="1"/>
</dbReference>
<keyword evidence="2" id="KW-0378">Hydrolase</keyword>
<name>A0A5C8PRL8_9HYPH</name>
<evidence type="ECO:0000313" key="3">
    <source>
        <dbReference type="Proteomes" id="UP000321638"/>
    </source>
</evidence>
<dbReference type="GO" id="GO:0016787">
    <property type="term" value="F:hydrolase activity"/>
    <property type="evidence" value="ECO:0007669"/>
    <property type="project" value="UniProtKB-KW"/>
</dbReference>
<dbReference type="PANTHER" id="PTHR47751:SF2">
    <property type="entry name" value="DLTD N-TERMINAL DOMAIN PROTEIN (AFU_ORTHOLOGUE AFUA_8G00380)-RELATED"/>
    <property type="match status" value="1"/>
</dbReference>
<keyword evidence="3" id="KW-1185">Reference proteome</keyword>